<dbReference type="STRING" id="908615.SAMN05421540_10672"/>
<name>A0A1H4BJY7_9FLAO</name>
<dbReference type="NCBIfam" id="TIGR03512">
    <property type="entry name" value="GldD_lipo"/>
    <property type="match status" value="1"/>
</dbReference>
<dbReference type="Proteomes" id="UP000198820">
    <property type="component" value="Unassembled WGS sequence"/>
</dbReference>
<proteinExistence type="predicted"/>
<reference evidence="2 3" key="1">
    <citation type="submission" date="2016-10" db="EMBL/GenBank/DDBJ databases">
        <authorList>
            <person name="de Groot N.N."/>
        </authorList>
    </citation>
    <scope>NUCLEOTIDE SEQUENCE [LARGE SCALE GENOMIC DNA]</scope>
    <source>
        <strain evidence="2 3">DSM 23581</strain>
    </source>
</reference>
<dbReference type="AlphaFoldDB" id="A0A1H4BJY7"/>
<dbReference type="EMBL" id="FNQF01000006">
    <property type="protein sequence ID" value="SEA48450.1"/>
    <property type="molecule type" value="Genomic_DNA"/>
</dbReference>
<evidence type="ECO:0000313" key="3">
    <source>
        <dbReference type="Proteomes" id="UP000198820"/>
    </source>
</evidence>
<organism evidence="2 3">
    <name type="scientific">Psychroflexus halocasei</name>
    <dbReference type="NCBI Taxonomy" id="908615"/>
    <lineage>
        <taxon>Bacteria</taxon>
        <taxon>Pseudomonadati</taxon>
        <taxon>Bacteroidota</taxon>
        <taxon>Flavobacteriia</taxon>
        <taxon>Flavobacteriales</taxon>
        <taxon>Flavobacteriaceae</taxon>
        <taxon>Psychroflexus</taxon>
    </lineage>
</organism>
<evidence type="ECO:0000313" key="2">
    <source>
        <dbReference type="EMBL" id="SEA48450.1"/>
    </source>
</evidence>
<keyword evidence="2" id="KW-0449">Lipoprotein</keyword>
<dbReference type="Pfam" id="PF25593">
    <property type="entry name" value="GldD_lipo"/>
    <property type="match status" value="1"/>
</dbReference>
<feature type="signal peptide" evidence="1">
    <location>
        <begin position="1"/>
        <end position="21"/>
    </location>
</feature>
<dbReference type="PROSITE" id="PS51257">
    <property type="entry name" value="PROKAR_LIPOPROTEIN"/>
    <property type="match status" value="1"/>
</dbReference>
<keyword evidence="3" id="KW-1185">Reference proteome</keyword>
<gene>
    <name evidence="2" type="ORF">SAMN05421540_10672</name>
</gene>
<dbReference type="InterPro" id="IPR019850">
    <property type="entry name" value="GldD-like"/>
</dbReference>
<sequence>MNLKLVSFLLLFVFLTMSCQTDVQPKAKAFLDLNYPDNSYKQLNTNCHFYFDVNELVKIDQSKNYDQCSFDIVYPQMDATIFFSYKKVNNNLRELLSDAQKLPLKHTIKADAIEVDVYSNDETNTYGNFYEVEGDAASQAQFYLTDSVNHFVTASIYFKTRPNYDSILPAAAYLKKDLKRMVESLRWTK</sequence>
<feature type="chain" id="PRO_5011668002" evidence="1">
    <location>
        <begin position="22"/>
        <end position="189"/>
    </location>
</feature>
<accession>A0A1H4BJY7</accession>
<evidence type="ECO:0000256" key="1">
    <source>
        <dbReference type="SAM" id="SignalP"/>
    </source>
</evidence>
<protein>
    <submittedName>
        <fullName evidence="2">Gliding motility-associated lipoprotein GldD</fullName>
    </submittedName>
</protein>
<dbReference type="RefSeq" id="WP_093244267.1">
    <property type="nucleotide sequence ID" value="NZ_FNQF01000006.1"/>
</dbReference>
<keyword evidence="1" id="KW-0732">Signal</keyword>